<dbReference type="Pfam" id="PF00293">
    <property type="entry name" value="NUDIX"/>
    <property type="match status" value="1"/>
</dbReference>
<name>A0A5J4LB65_9ACTN</name>
<evidence type="ECO:0000313" key="3">
    <source>
        <dbReference type="Proteomes" id="UP000325598"/>
    </source>
</evidence>
<dbReference type="Gene3D" id="3.90.79.10">
    <property type="entry name" value="Nucleoside Triphosphate Pyrophosphohydrolase"/>
    <property type="match status" value="1"/>
</dbReference>
<keyword evidence="3" id="KW-1185">Reference proteome</keyword>
<dbReference type="CDD" id="cd02883">
    <property type="entry name" value="NUDIX_Hydrolase"/>
    <property type="match status" value="1"/>
</dbReference>
<proteinExistence type="predicted"/>
<dbReference type="InterPro" id="IPR000086">
    <property type="entry name" value="NUDIX_hydrolase_dom"/>
</dbReference>
<dbReference type="EMBL" id="BLAG01000004">
    <property type="protein sequence ID" value="GES27888.1"/>
    <property type="molecule type" value="Genomic_DNA"/>
</dbReference>
<comment type="caution">
    <text evidence="2">The sequence shown here is derived from an EMBL/GenBank/DDBJ whole genome shotgun (WGS) entry which is preliminary data.</text>
</comment>
<dbReference type="InterPro" id="IPR015797">
    <property type="entry name" value="NUDIX_hydrolase-like_dom_sf"/>
</dbReference>
<organism evidence="2 3">
    <name type="scientific">Streptomyces angustmyceticus</name>
    <dbReference type="NCBI Taxonomy" id="285578"/>
    <lineage>
        <taxon>Bacteria</taxon>
        <taxon>Bacillati</taxon>
        <taxon>Actinomycetota</taxon>
        <taxon>Actinomycetes</taxon>
        <taxon>Kitasatosporales</taxon>
        <taxon>Streptomycetaceae</taxon>
        <taxon>Streptomyces</taxon>
    </lineage>
</organism>
<sequence>MPSRQPQCRFGITTGRGHVDVIDVWSGRHAVALQAATRSTNEEFARTLGVAVRTVAAWHADPAIVPRREIQRALDTALERVTPAEQRRFGVLYRHASEVQTQALRVAIAVVVRGAEVLLVCRRGEDSLTWQFPAGVVKPGGSASAVAVQETLAETAVHCSVRKALGSRVHPVTGVLAEYELCDFLAGEARNQDAVENLDVAWVPISNLTKFIPTGKIYPPVLAALEGTHD</sequence>
<gene>
    <name evidence="2" type="ORF">San01_03750</name>
</gene>
<evidence type="ECO:0000259" key="1">
    <source>
        <dbReference type="PROSITE" id="PS51462"/>
    </source>
</evidence>
<dbReference type="Proteomes" id="UP000325598">
    <property type="component" value="Unassembled WGS sequence"/>
</dbReference>
<accession>A0A5J4LB65</accession>
<protein>
    <recommendedName>
        <fullName evidence="1">Nudix hydrolase domain-containing protein</fullName>
    </recommendedName>
</protein>
<dbReference type="PROSITE" id="PS51462">
    <property type="entry name" value="NUDIX"/>
    <property type="match status" value="1"/>
</dbReference>
<reference evidence="2 3" key="1">
    <citation type="submission" date="2019-10" db="EMBL/GenBank/DDBJ databases">
        <title>Whole genome shotgun sequence of Streptomyces angustmyceticus NBRC 3934.</title>
        <authorList>
            <person name="Hosoyama A."/>
            <person name="Ichikawa N."/>
            <person name="Kimura A."/>
            <person name="Kitahashi Y."/>
            <person name="Komaki H."/>
            <person name="Uohara A."/>
        </authorList>
    </citation>
    <scope>NUCLEOTIDE SEQUENCE [LARGE SCALE GENOMIC DNA]</scope>
    <source>
        <strain evidence="2 3">NBRC 3934</strain>
    </source>
</reference>
<feature type="domain" description="Nudix hydrolase" evidence="1">
    <location>
        <begin position="101"/>
        <end position="225"/>
    </location>
</feature>
<dbReference type="SUPFAM" id="SSF55811">
    <property type="entry name" value="Nudix"/>
    <property type="match status" value="1"/>
</dbReference>
<evidence type="ECO:0000313" key="2">
    <source>
        <dbReference type="EMBL" id="GES27888.1"/>
    </source>
</evidence>
<dbReference type="AlphaFoldDB" id="A0A5J4LB65"/>